<keyword evidence="4" id="KW-0472">Membrane</keyword>
<dbReference type="InterPro" id="IPR017853">
    <property type="entry name" value="GH"/>
</dbReference>
<keyword evidence="6" id="KW-1185">Reference proteome</keyword>
<evidence type="ECO:0000313" key="5">
    <source>
        <dbReference type="EMBL" id="MEX6691126.1"/>
    </source>
</evidence>
<reference evidence="5 6" key="1">
    <citation type="submission" date="2023-07" db="EMBL/GenBank/DDBJ databases">
        <authorList>
            <person name="Lian W.-H."/>
        </authorList>
    </citation>
    <scope>NUCLEOTIDE SEQUENCE [LARGE SCALE GENOMIC DNA]</scope>
    <source>
        <strain evidence="5 6">SYSU DXS3180</strain>
    </source>
</reference>
<dbReference type="RefSeq" id="WP_369332542.1">
    <property type="nucleotide sequence ID" value="NZ_JAULBC010000013.1"/>
</dbReference>
<sequence>MAKQTAKKKGSKAWLILCVLIIAMATFIGITLWRQFKESNEARFVHYDAFGIDMPVNYEIHGIDVSKYQGIIYWPSVVKMKVNDIKLGFVFIKATEGLGKVDAGFRRNWIKAKEAGITRGAYHFFLATKSGKAQAQNFINTVDLQPGDLPPVLDIEQLYNVPPEKMRAEIKAFLQMLEDAYKVKPIIYTYVSFYNKYLGDEFDDYPLWIAHYFEKDKPRIDKSWRFWQHSELGKVDGITHRVDFNVFKGDSTDFKNLLLK</sequence>
<dbReference type="CDD" id="cd06524">
    <property type="entry name" value="GH25_YegX-like"/>
    <property type="match status" value="1"/>
</dbReference>
<dbReference type="Gene3D" id="3.20.20.80">
    <property type="entry name" value="Glycosidases"/>
    <property type="match status" value="1"/>
</dbReference>
<dbReference type="InterPro" id="IPR018077">
    <property type="entry name" value="Glyco_hydro_fam25_subgr"/>
</dbReference>
<comment type="caution">
    <text evidence="5">The sequence shown here is derived from an EMBL/GenBank/DDBJ whole genome shotgun (WGS) entry which is preliminary data.</text>
</comment>
<dbReference type="PROSITE" id="PS51904">
    <property type="entry name" value="GLYCOSYL_HYDROL_F25_2"/>
    <property type="match status" value="1"/>
</dbReference>
<proteinExistence type="inferred from homology"/>
<protein>
    <submittedName>
        <fullName evidence="5">Glycoside hydrolase family 25 protein</fullName>
    </submittedName>
</protein>
<dbReference type="EMBL" id="JAULBC010000013">
    <property type="protein sequence ID" value="MEX6691126.1"/>
    <property type="molecule type" value="Genomic_DNA"/>
</dbReference>
<evidence type="ECO:0000313" key="6">
    <source>
        <dbReference type="Proteomes" id="UP001560573"/>
    </source>
</evidence>
<dbReference type="Proteomes" id="UP001560573">
    <property type="component" value="Unassembled WGS sequence"/>
</dbReference>
<comment type="similarity">
    <text evidence="1">Belongs to the glycosyl hydrolase 25 family.</text>
</comment>
<evidence type="ECO:0000256" key="4">
    <source>
        <dbReference type="SAM" id="Phobius"/>
    </source>
</evidence>
<evidence type="ECO:0000256" key="2">
    <source>
        <dbReference type="ARBA" id="ARBA00022801"/>
    </source>
</evidence>
<evidence type="ECO:0000256" key="1">
    <source>
        <dbReference type="ARBA" id="ARBA00010646"/>
    </source>
</evidence>
<dbReference type="GO" id="GO:0016787">
    <property type="term" value="F:hydrolase activity"/>
    <property type="evidence" value="ECO:0007669"/>
    <property type="project" value="UniProtKB-KW"/>
</dbReference>
<dbReference type="InterPro" id="IPR002053">
    <property type="entry name" value="Glyco_hydro_25"/>
</dbReference>
<keyword evidence="4" id="KW-0812">Transmembrane</keyword>
<name>A0ABV3ZPG5_9BACT</name>
<keyword evidence="2 5" id="KW-0378">Hydrolase</keyword>
<dbReference type="SMART" id="SM00641">
    <property type="entry name" value="Glyco_25"/>
    <property type="match status" value="1"/>
</dbReference>
<keyword evidence="4" id="KW-1133">Transmembrane helix</keyword>
<dbReference type="Pfam" id="PF01183">
    <property type="entry name" value="Glyco_hydro_25"/>
    <property type="match status" value="1"/>
</dbReference>
<gene>
    <name evidence="5" type="ORF">QTN47_26695</name>
</gene>
<organism evidence="5 6">
    <name type="scientific">Danxiaibacter flavus</name>
    <dbReference type="NCBI Taxonomy" id="3049108"/>
    <lineage>
        <taxon>Bacteria</taxon>
        <taxon>Pseudomonadati</taxon>
        <taxon>Bacteroidota</taxon>
        <taxon>Chitinophagia</taxon>
        <taxon>Chitinophagales</taxon>
        <taxon>Chitinophagaceae</taxon>
        <taxon>Danxiaibacter</taxon>
    </lineage>
</organism>
<dbReference type="PANTHER" id="PTHR34135:SF2">
    <property type="entry name" value="LYSOZYME"/>
    <property type="match status" value="1"/>
</dbReference>
<feature type="transmembrane region" description="Helical" evidence="4">
    <location>
        <begin position="12"/>
        <end position="33"/>
    </location>
</feature>
<accession>A0ABV3ZPG5</accession>
<dbReference type="SUPFAM" id="SSF51445">
    <property type="entry name" value="(Trans)glycosidases"/>
    <property type="match status" value="1"/>
</dbReference>
<keyword evidence="3" id="KW-0326">Glycosidase</keyword>
<dbReference type="PANTHER" id="PTHR34135">
    <property type="entry name" value="LYSOZYME"/>
    <property type="match status" value="1"/>
</dbReference>
<evidence type="ECO:0000256" key="3">
    <source>
        <dbReference type="ARBA" id="ARBA00023295"/>
    </source>
</evidence>